<keyword evidence="2" id="KW-1133">Transmembrane helix</keyword>
<organism evidence="3 4">
    <name type="scientific">Streptomyces cacaoi</name>
    <dbReference type="NCBI Taxonomy" id="1898"/>
    <lineage>
        <taxon>Bacteria</taxon>
        <taxon>Bacillati</taxon>
        <taxon>Actinomycetota</taxon>
        <taxon>Actinomycetes</taxon>
        <taxon>Kitasatosporales</taxon>
        <taxon>Streptomycetaceae</taxon>
        <taxon>Streptomyces</taxon>
    </lineage>
</organism>
<name>A0A4Y3QU48_STRCI</name>
<comment type="caution">
    <text evidence="3">The sequence shown here is derived from an EMBL/GenBank/DDBJ whole genome shotgun (WGS) entry which is preliminary data.</text>
</comment>
<feature type="transmembrane region" description="Helical" evidence="2">
    <location>
        <begin position="30"/>
        <end position="48"/>
    </location>
</feature>
<keyword evidence="4" id="KW-1185">Reference proteome</keyword>
<evidence type="ECO:0000256" key="2">
    <source>
        <dbReference type="SAM" id="Phobius"/>
    </source>
</evidence>
<proteinExistence type="predicted"/>
<evidence type="ECO:0000313" key="4">
    <source>
        <dbReference type="Proteomes" id="UP000319210"/>
    </source>
</evidence>
<dbReference type="EMBL" id="BJMM01000001">
    <property type="protein sequence ID" value="GEB47550.1"/>
    <property type="molecule type" value="Genomic_DNA"/>
</dbReference>
<gene>
    <name evidence="3" type="ORF">SCA03_01010</name>
</gene>
<reference evidence="3 4" key="1">
    <citation type="submission" date="2019-06" db="EMBL/GenBank/DDBJ databases">
        <title>Whole genome shotgun sequence of Streptomyces cacaoi subsp. cacaoi NBRC 12748.</title>
        <authorList>
            <person name="Hosoyama A."/>
            <person name="Uohara A."/>
            <person name="Ohji S."/>
            <person name="Ichikawa N."/>
        </authorList>
    </citation>
    <scope>NUCLEOTIDE SEQUENCE [LARGE SCALE GENOMIC DNA]</scope>
    <source>
        <strain evidence="3 4">NBRC 12748</strain>
    </source>
</reference>
<protein>
    <submittedName>
        <fullName evidence="3">Uncharacterized protein</fullName>
    </submittedName>
</protein>
<evidence type="ECO:0000256" key="1">
    <source>
        <dbReference type="SAM" id="MobiDB-lite"/>
    </source>
</evidence>
<keyword evidence="2" id="KW-0472">Membrane</keyword>
<sequence length="91" mass="9861">MWRTHGRDKRVEDMAGRDESLAGARRLARVWVPLVTVVTLMGAVCLVLDAPSFPLRSILVQQAGAVLETLDSPPAQQFPTPPPQPTGESNS</sequence>
<evidence type="ECO:0000313" key="3">
    <source>
        <dbReference type="EMBL" id="GEB47550.1"/>
    </source>
</evidence>
<accession>A0A4Y3QU48</accession>
<feature type="region of interest" description="Disordered" evidence="1">
    <location>
        <begin position="70"/>
        <end position="91"/>
    </location>
</feature>
<dbReference type="AlphaFoldDB" id="A0A4Y3QU48"/>
<keyword evidence="2" id="KW-0812">Transmembrane</keyword>
<dbReference type="Proteomes" id="UP000319210">
    <property type="component" value="Unassembled WGS sequence"/>
</dbReference>